<dbReference type="Gene3D" id="1.10.443.10">
    <property type="entry name" value="Intergrase catalytic core"/>
    <property type="match status" value="1"/>
</dbReference>
<evidence type="ECO:0000256" key="2">
    <source>
        <dbReference type="SAM" id="MobiDB-lite"/>
    </source>
</evidence>
<evidence type="ECO:0000313" key="3">
    <source>
        <dbReference type="EMBL" id="THV66362.1"/>
    </source>
</evidence>
<dbReference type="PANTHER" id="PTHR37535">
    <property type="entry name" value="FLUG DOMAIN PROTEIN"/>
    <property type="match status" value="1"/>
</dbReference>
<feature type="compositionally biased region" description="Polar residues" evidence="2">
    <location>
        <begin position="302"/>
        <end position="318"/>
    </location>
</feature>
<accession>A0A4S8S7Z1</accession>
<dbReference type="EMBL" id="QZAF01000536">
    <property type="protein sequence ID" value="THV66362.1"/>
    <property type="molecule type" value="Genomic_DNA"/>
</dbReference>
<dbReference type="Proteomes" id="UP000304951">
    <property type="component" value="Unassembled WGS sequence"/>
</dbReference>
<dbReference type="InterPro" id="IPR021842">
    <property type="entry name" value="DUF3435"/>
</dbReference>
<evidence type="ECO:0000313" key="4">
    <source>
        <dbReference type="Proteomes" id="UP000304951"/>
    </source>
</evidence>
<keyword evidence="1" id="KW-0233">DNA recombination</keyword>
<protein>
    <submittedName>
        <fullName evidence="3">Uncharacterized protein</fullName>
    </submittedName>
</protein>
<dbReference type="GO" id="GO:0006310">
    <property type="term" value="P:DNA recombination"/>
    <property type="evidence" value="ECO:0007669"/>
    <property type="project" value="UniProtKB-KW"/>
</dbReference>
<evidence type="ECO:0000256" key="1">
    <source>
        <dbReference type="ARBA" id="ARBA00023172"/>
    </source>
</evidence>
<dbReference type="GO" id="GO:0015074">
    <property type="term" value="P:DNA integration"/>
    <property type="evidence" value="ECO:0007669"/>
    <property type="project" value="InterPro"/>
</dbReference>
<feature type="region of interest" description="Disordered" evidence="2">
    <location>
        <begin position="281"/>
        <end position="375"/>
    </location>
</feature>
<comment type="caution">
    <text evidence="3">The sequence shown here is derived from an EMBL/GenBank/DDBJ whole genome shotgun (WGS) entry which is preliminary data.</text>
</comment>
<dbReference type="InterPro" id="IPR013762">
    <property type="entry name" value="Integrase-like_cat_sf"/>
</dbReference>
<name>A0A4S8S7Z1_AURPU</name>
<organism evidence="3 4">
    <name type="scientific">Aureobasidium pullulans</name>
    <name type="common">Black yeast</name>
    <name type="synonym">Pullularia pullulans</name>
    <dbReference type="NCBI Taxonomy" id="5580"/>
    <lineage>
        <taxon>Eukaryota</taxon>
        <taxon>Fungi</taxon>
        <taxon>Dikarya</taxon>
        <taxon>Ascomycota</taxon>
        <taxon>Pezizomycotina</taxon>
        <taxon>Dothideomycetes</taxon>
        <taxon>Dothideomycetidae</taxon>
        <taxon>Dothideales</taxon>
        <taxon>Saccotheciaceae</taxon>
        <taxon>Aureobasidium</taxon>
    </lineage>
</organism>
<sequence length="823" mass="92473">MKITEGASTAGRAKPLASVEVAKDLVYFLWACDEYSLKHPRIRVQLSFAMLLMMYEGLRPGEFTECSSRRGKNEGFMYRDFSLQRQPLPNNKEIWVLAVSIRNRKNHRNIEKDAVVHILTQEPDMPHLCPVAHFCALALADGAFQTVASVDDLRRVKRGCEVKIKNDMKDVPLLRRLEKDGQISPHQVFTADSLGHYLRGLGQRAGYLDPLTPYAFRRGHANKLDQAVSSAQRRQRMGHVSDDTMQYYISSTSGVDTQSIMHDREPLQNLIDHLRSMANRHDPEAPIANGYRLTDPRRSRGSHLSSVEDSPLQPQATGNKRPFDIRRAQLKASLHRRRKEHCEKKNELHEFEEELESDPKEDVPTKPADLENPYAIHRTGPTTYLLSQLRYEPARASFIQFLSSSSKPTLAEAIAPLQALADPTPAPVHYPNAFPDEHNACTRCDRSLRKAGSKPKANRHLLACLKSNLANQGEEEMLNSSAIKDLTACKWSCCSHSFKTSKLTGISEHLDGHVSKSQGAKCWWEECQVHAGDQSALEAHLLQQHGLPCASTLPTKVHYCYECSVWERTRASWESHCDVHLSCLHSMGPFCGQIVRHGLIVVAAKCVFCLGQLESSPDERFHQFADCFALHSHISNKHLTHVVDWPMECPHPYCSHSTSCEDDFWLHLTRHHGIEPRNDRSKHTECTESLEPELVSNVDSIETSTSEDDSVNDLPCDSSKNTQATVEMSGVIPRSSVSVQADMDHAHQNGETLLSARRGQKVSEVTQALLPKFKVRSNVRCSFTPLNRASNEQSGGTAKTFPEVEVKIVQASTFDSSDYMDST</sequence>
<dbReference type="SUPFAM" id="SSF56349">
    <property type="entry name" value="DNA breaking-rejoining enzymes"/>
    <property type="match status" value="1"/>
</dbReference>
<proteinExistence type="predicted"/>
<dbReference type="PANTHER" id="PTHR37535:SF3">
    <property type="entry name" value="FLUG DOMAIN-CONTAINING PROTEIN"/>
    <property type="match status" value="1"/>
</dbReference>
<dbReference type="Pfam" id="PF11917">
    <property type="entry name" value="DUF3435"/>
    <property type="match status" value="1"/>
</dbReference>
<dbReference type="GO" id="GO:0003677">
    <property type="term" value="F:DNA binding"/>
    <property type="evidence" value="ECO:0007669"/>
    <property type="project" value="InterPro"/>
</dbReference>
<dbReference type="InterPro" id="IPR011010">
    <property type="entry name" value="DNA_brk_join_enz"/>
</dbReference>
<feature type="compositionally biased region" description="Basic and acidic residues" evidence="2">
    <location>
        <begin position="340"/>
        <end position="349"/>
    </location>
</feature>
<reference evidence="3 4" key="1">
    <citation type="submission" date="2018-10" db="EMBL/GenBank/DDBJ databases">
        <title>Fifty Aureobasidium pullulans genomes reveal a recombining polyextremotolerant generalist.</title>
        <authorList>
            <person name="Gostincar C."/>
            <person name="Turk M."/>
            <person name="Zajc J."/>
            <person name="Gunde-Cimerman N."/>
        </authorList>
    </citation>
    <scope>NUCLEOTIDE SEQUENCE [LARGE SCALE GENOMIC DNA]</scope>
    <source>
        <strain evidence="3 4">EXF-11900</strain>
    </source>
</reference>
<dbReference type="AlphaFoldDB" id="A0A4S8S7Z1"/>
<gene>
    <name evidence="3" type="ORF">D6D28_08415</name>
</gene>